<dbReference type="Gene3D" id="3.90.1510.10">
    <property type="entry name" value="Glycerate kinase, domain 2"/>
    <property type="match status" value="1"/>
</dbReference>
<dbReference type="GO" id="GO:0031388">
    <property type="term" value="P:organic acid phosphorylation"/>
    <property type="evidence" value="ECO:0007669"/>
    <property type="project" value="UniProtKB-UniRule"/>
</dbReference>
<evidence type="ECO:0000256" key="2">
    <source>
        <dbReference type="ARBA" id="ARBA00022679"/>
    </source>
</evidence>
<dbReference type="PANTHER" id="PTHR21599">
    <property type="entry name" value="GLYCERATE KINASE"/>
    <property type="match status" value="1"/>
</dbReference>
<evidence type="ECO:0000256" key="3">
    <source>
        <dbReference type="ARBA" id="ARBA00022777"/>
    </source>
</evidence>
<dbReference type="InterPro" id="IPR018197">
    <property type="entry name" value="Glycerate_kinase_RE-like"/>
</dbReference>
<evidence type="ECO:0000256" key="4">
    <source>
        <dbReference type="PIRNR" id="PIRNR006078"/>
    </source>
</evidence>
<keyword evidence="2 4" id="KW-0808">Transferase</keyword>
<dbReference type="InterPro" id="IPR004381">
    <property type="entry name" value="Glycerate_kinase"/>
</dbReference>
<organism evidence="5 6">
    <name type="scientific">Adhaeribacter rhizoryzae</name>
    <dbReference type="NCBI Taxonomy" id="2607907"/>
    <lineage>
        <taxon>Bacteria</taxon>
        <taxon>Pseudomonadati</taxon>
        <taxon>Bacteroidota</taxon>
        <taxon>Cytophagia</taxon>
        <taxon>Cytophagales</taxon>
        <taxon>Hymenobacteraceae</taxon>
        <taxon>Adhaeribacter</taxon>
    </lineage>
</organism>
<proteinExistence type="inferred from homology"/>
<dbReference type="InterPro" id="IPR018193">
    <property type="entry name" value="Glyc_kinase_flavodox-like_fold"/>
</dbReference>
<dbReference type="AlphaFoldDB" id="A0A5M6DEL2"/>
<evidence type="ECO:0000256" key="1">
    <source>
        <dbReference type="ARBA" id="ARBA00006284"/>
    </source>
</evidence>
<name>A0A5M6DEL2_9BACT</name>
<dbReference type="SUPFAM" id="SSF110738">
    <property type="entry name" value="Glycerate kinase I"/>
    <property type="match status" value="1"/>
</dbReference>
<protein>
    <submittedName>
        <fullName evidence="5">Glycerate kinase</fullName>
    </submittedName>
</protein>
<evidence type="ECO:0000313" key="5">
    <source>
        <dbReference type="EMBL" id="KAA5544830.1"/>
    </source>
</evidence>
<gene>
    <name evidence="5" type="ORF">F0145_14200</name>
</gene>
<dbReference type="InterPro" id="IPR036129">
    <property type="entry name" value="Glycerate_kinase_sf"/>
</dbReference>
<dbReference type="RefSeq" id="WP_150089079.1">
    <property type="nucleotide sequence ID" value="NZ_VWSF01000010.1"/>
</dbReference>
<comment type="similarity">
    <text evidence="1 4">Belongs to the glycerate kinase type-1 family.</text>
</comment>
<evidence type="ECO:0000313" key="6">
    <source>
        <dbReference type="Proteomes" id="UP000323426"/>
    </source>
</evidence>
<dbReference type="PIRSF" id="PIRSF006078">
    <property type="entry name" value="GlxK"/>
    <property type="match status" value="1"/>
</dbReference>
<dbReference type="Proteomes" id="UP000323426">
    <property type="component" value="Unassembled WGS sequence"/>
</dbReference>
<accession>A0A5M6DEL2</accession>
<comment type="caution">
    <text evidence="5">The sequence shown here is derived from an EMBL/GenBank/DDBJ whole genome shotgun (WGS) entry which is preliminary data.</text>
</comment>
<keyword evidence="3 4" id="KW-0418">Kinase</keyword>
<reference evidence="5 6" key="1">
    <citation type="submission" date="2019-09" db="EMBL/GenBank/DDBJ databases">
        <title>Genome sequence and assembly of Adhaeribacter sp.</title>
        <authorList>
            <person name="Chhetri G."/>
        </authorList>
    </citation>
    <scope>NUCLEOTIDE SEQUENCE [LARGE SCALE GENOMIC DNA]</scope>
    <source>
        <strain evidence="5 6">DK36</strain>
    </source>
</reference>
<dbReference type="GO" id="GO:0008887">
    <property type="term" value="F:glycerate kinase activity"/>
    <property type="evidence" value="ECO:0007669"/>
    <property type="project" value="UniProtKB-UniRule"/>
</dbReference>
<keyword evidence="6" id="KW-1185">Reference proteome</keyword>
<dbReference type="NCBIfam" id="TIGR00045">
    <property type="entry name" value="glycerate kinase"/>
    <property type="match status" value="1"/>
</dbReference>
<sequence length="380" mass="39838">MHLIIAPNTFKHSLSAFAVAEAIKTGLQQSKLAATYTLFPIADGGEGITDILVQQLNGRLVPATVQDALGRNINTSFGLIKDDQVAVVELARASGLRWLQKHELNPLQASTFGTGQLIKQALDLGCRQIIMGLGNSATVDGGVGLLQALGVKFLDNQGQSIGLGAQGLLNLQSIDLTALDERLLTCNITVACDVENPLLGPKGAAQVFGPQKGANPETVLLLEQGLNRLNQVLKAALNKDMADWVHGGAAGGTAATLAAVLNADLVPGVNYLLDLTGFNEALANADLLITAEGGLDEQTLAGKGPYGVARHAQEKNIPVIALAGQIPANLNLALFEYFNAVFPIGTGPVSLEDALAHTTENLTRTAWQIGNLLQLNLRTC</sequence>
<dbReference type="PANTHER" id="PTHR21599:SF0">
    <property type="entry name" value="GLYCERATE KINASE"/>
    <property type="match status" value="1"/>
</dbReference>
<dbReference type="EMBL" id="VWSF01000010">
    <property type="protein sequence ID" value="KAA5544830.1"/>
    <property type="molecule type" value="Genomic_DNA"/>
</dbReference>
<dbReference type="Gene3D" id="3.40.50.10350">
    <property type="entry name" value="Glycerate kinase, domain 1"/>
    <property type="match status" value="1"/>
</dbReference>
<dbReference type="Pfam" id="PF02595">
    <property type="entry name" value="Gly_kinase"/>
    <property type="match status" value="1"/>
</dbReference>